<dbReference type="InterPro" id="IPR008279">
    <property type="entry name" value="PEP-util_enz_mobile_dom"/>
</dbReference>
<comment type="caution">
    <text evidence="2">The sequence shown here is derived from an EMBL/GenBank/DDBJ whole genome shotgun (WGS) entry which is preliminary data.</text>
</comment>
<accession>A0ABU4MY61</accession>
<dbReference type="InterPro" id="IPR051549">
    <property type="entry name" value="PEP_Utilizing_Enz"/>
</dbReference>
<feature type="domain" description="PEP-utilising enzyme mobile" evidence="1">
    <location>
        <begin position="495"/>
        <end position="565"/>
    </location>
</feature>
<proteinExistence type="predicted"/>
<dbReference type="EMBL" id="JARAWJ010000026">
    <property type="protein sequence ID" value="MDX3041285.1"/>
    <property type="molecule type" value="Genomic_DNA"/>
</dbReference>
<evidence type="ECO:0000313" key="2">
    <source>
        <dbReference type="EMBL" id="MDX3041285.1"/>
    </source>
</evidence>
<dbReference type="SUPFAM" id="SSF52009">
    <property type="entry name" value="Phosphohistidine domain"/>
    <property type="match status" value="1"/>
</dbReference>
<protein>
    <submittedName>
        <fullName evidence="2">PEP-utilizing enzyme</fullName>
    </submittedName>
</protein>
<organism evidence="2 3">
    <name type="scientific">Streptomyces caniscabiei</name>
    <dbReference type="NCBI Taxonomy" id="2746961"/>
    <lineage>
        <taxon>Bacteria</taxon>
        <taxon>Bacillati</taxon>
        <taxon>Actinomycetota</taxon>
        <taxon>Actinomycetes</taxon>
        <taxon>Kitasatosporales</taxon>
        <taxon>Streptomycetaceae</taxon>
        <taxon>Streptomyces</taxon>
    </lineage>
</organism>
<dbReference type="Pfam" id="PF00391">
    <property type="entry name" value="PEP-utilizers"/>
    <property type="match status" value="1"/>
</dbReference>
<reference evidence="2 3" key="1">
    <citation type="journal article" date="2023" name="Microb. Genom.">
        <title>Mesoterricola silvestris gen. nov., sp. nov., Mesoterricola sediminis sp. nov., Geothrix oryzae sp. nov., Geothrix edaphica sp. nov., Geothrix rubra sp. nov., and Geothrix limicola sp. nov., six novel members of Acidobacteriota isolated from soils.</title>
        <authorList>
            <person name="Weisberg A.J."/>
            <person name="Pearce E."/>
            <person name="Kramer C.G."/>
            <person name="Chang J.H."/>
            <person name="Clarke C.R."/>
        </authorList>
    </citation>
    <scope>NUCLEOTIDE SEQUENCE [LARGE SCALE GENOMIC DNA]</scope>
    <source>
        <strain evidence="2 3">NE20-4-1</strain>
    </source>
</reference>
<dbReference type="Gene3D" id="3.50.30.10">
    <property type="entry name" value="Phosphohistidine domain"/>
    <property type="match status" value="1"/>
</dbReference>
<dbReference type="Proteomes" id="UP001282474">
    <property type="component" value="Unassembled WGS sequence"/>
</dbReference>
<dbReference type="PANTHER" id="PTHR43615:SF1">
    <property type="entry name" value="PPDK_N DOMAIN-CONTAINING PROTEIN"/>
    <property type="match status" value="1"/>
</dbReference>
<dbReference type="RefSeq" id="WP_045561971.1">
    <property type="nucleotide sequence ID" value="NZ_JABXWF010000002.1"/>
</dbReference>
<name>A0ABU4MY61_9ACTN</name>
<dbReference type="InterPro" id="IPR036637">
    <property type="entry name" value="Phosphohistidine_dom_sf"/>
</dbReference>
<sequence length="593" mass="64321">MKSWITDWQRSERLPHYTRANAGETLPEPASPLGWTLVWGRGLHGWRKGFVGFGIYREEEVAGPRPPFVGMFGGYFYLNLSHMRLFGIRMGQTADQIDAAFVGQRSDTPVYVAHPDDQDGELTAKAGGTLQRMLGQSGFPEADADRERLRRLRRDRPDLTRLSDAELVAHARSLLDDVETTFQRHVESSLPASVGPAILGPLCASVDRSDAMLDLIGGLGDVDSASPSDGLWTLSRQVATSVELTALFDEGPAAVERALDGAIGDVKAFRDAFEEFLATSGDRGPNEWDIHALSWEAAPVQALALVDRIRHSSADDSPAARRVRLTERRERTAAEIRAALPEDAQPMFDAGMHASQVWIPARERTKANCVTVVNEIRMAVRELGRRGVEAGRFAEPGDVMMLLDTELDDYVADPEPFGPVIARRLEEYAGLHELEPPFFIADDSRTEIDSWPRRAEERTEAAVEGDVLSGVGGSHGTYTGRVRVVTDPASCEALEPGEVLVAPITDAAWTPLFLVAGAAVVDVGALNSHAVVVCRELGIPAVISVEGGTRRLRDGMLITVDGHRGTVTVDSVDSVDSVDDVNSVDDVPAPLGA</sequence>
<keyword evidence="3" id="KW-1185">Reference proteome</keyword>
<evidence type="ECO:0000313" key="3">
    <source>
        <dbReference type="Proteomes" id="UP001282474"/>
    </source>
</evidence>
<dbReference type="PANTHER" id="PTHR43615">
    <property type="entry name" value="PHOSPHOENOLPYRUVATE SYNTHASE-RELATED"/>
    <property type="match status" value="1"/>
</dbReference>
<evidence type="ECO:0000259" key="1">
    <source>
        <dbReference type="Pfam" id="PF00391"/>
    </source>
</evidence>
<gene>
    <name evidence="2" type="ORF">PV383_29435</name>
</gene>